<evidence type="ECO:0000256" key="1">
    <source>
        <dbReference type="ARBA" id="ARBA00008857"/>
    </source>
</evidence>
<evidence type="ECO:0000256" key="2">
    <source>
        <dbReference type="ARBA" id="ARBA00022908"/>
    </source>
</evidence>
<organism evidence="7 8">
    <name type="scientific">Ideonella margarita</name>
    <dbReference type="NCBI Taxonomy" id="2984191"/>
    <lineage>
        <taxon>Bacteria</taxon>
        <taxon>Pseudomonadati</taxon>
        <taxon>Pseudomonadota</taxon>
        <taxon>Betaproteobacteria</taxon>
        <taxon>Burkholderiales</taxon>
        <taxon>Sphaerotilaceae</taxon>
        <taxon>Ideonella</taxon>
    </lineage>
</organism>
<keyword evidence="4" id="KW-0233">DNA recombination</keyword>
<dbReference type="Pfam" id="PF00589">
    <property type="entry name" value="Phage_integrase"/>
    <property type="match status" value="1"/>
</dbReference>
<dbReference type="PROSITE" id="PS51898">
    <property type="entry name" value="TYR_RECOMBINASE"/>
    <property type="match status" value="1"/>
</dbReference>
<feature type="domain" description="Tyr recombinase" evidence="6">
    <location>
        <begin position="402"/>
        <end position="612"/>
    </location>
</feature>
<accession>A0ABU9C8B0</accession>
<dbReference type="Gene3D" id="1.10.443.10">
    <property type="entry name" value="Intergrase catalytic core"/>
    <property type="match status" value="1"/>
</dbReference>
<gene>
    <name evidence="7" type="ORF">AACH00_17320</name>
</gene>
<dbReference type="PANTHER" id="PTHR30349:SF41">
    <property type="entry name" value="INTEGRASE_RECOMBINASE PROTEIN MJ0367-RELATED"/>
    <property type="match status" value="1"/>
</dbReference>
<sequence>MTVTQKSNLYRRSSGIYVVRITVPERLRRFVGKGEIHISTGSRTPGVAKAVAAGTMAHWRQRFLALSGIERMDIERLSLGSPLLEGAGYLSLPEAAEAAGFTEEELLRKGSEGRLTLHARLTAVTGHVLPQSALEVEHEGDREVFVVPASGHMPVNAVVVQHTGVLRVRSCAEIASALLSRATPQLVLFDLPTRPGHVFAPDRPVELRRSSVELAVAEVEALRVVTLASVKPEQLLEVQRLKEGAVAARRVPSAKGMRVSDATERYMSERSTGCAEDRTRRLRDACNLFADLMGDPLVSAVTRDMLRTYRDEYLPKVPAKLHLLRHKHPEIAESITAAIEVVDSKWPRISELEQRKRMGWLAGLFAWLSKERLIEADPADGLVQASANQDAGPKKRKHRKQDSRDAFTDDDLHAIFSASWFKTGRGQINLAGTYREFMPLYYWLPLLGLHTGARINELCQLKLTDIKQTPAGVWYIDINDGADDQSVKNSNSVRNVPLHPLLIQLGLIEWRTALQGKGYDRLFPELKYDSTKGYSKAAVKWFSAYLGRLGWERDGRKTFHSFRHTFITRATNDFEIPPSVVVQITGHERGVAGGVLPYMKNQVPDDVCPAIQKMNFALAEISGFDQAAGLKAIEHALKRKAAARIPASR</sequence>
<protein>
    <submittedName>
        <fullName evidence="7">Site-specific integrase</fullName>
    </submittedName>
</protein>
<comment type="similarity">
    <text evidence="1">Belongs to the 'phage' integrase family.</text>
</comment>
<dbReference type="EMBL" id="JBBUTI010000013">
    <property type="protein sequence ID" value="MEK8048116.1"/>
    <property type="molecule type" value="Genomic_DNA"/>
</dbReference>
<dbReference type="PANTHER" id="PTHR30349">
    <property type="entry name" value="PHAGE INTEGRASE-RELATED"/>
    <property type="match status" value="1"/>
</dbReference>
<evidence type="ECO:0000256" key="3">
    <source>
        <dbReference type="ARBA" id="ARBA00023125"/>
    </source>
</evidence>
<evidence type="ECO:0000259" key="6">
    <source>
        <dbReference type="PROSITE" id="PS51898"/>
    </source>
</evidence>
<reference evidence="7 8" key="1">
    <citation type="submission" date="2024-04" db="EMBL/GenBank/DDBJ databases">
        <title>Novel species of the genus Ideonella isolated from streams.</title>
        <authorList>
            <person name="Lu H."/>
        </authorList>
    </citation>
    <scope>NUCLEOTIDE SEQUENCE [LARGE SCALE GENOMIC DNA]</scope>
    <source>
        <strain evidence="7 8">LYT19W</strain>
    </source>
</reference>
<keyword evidence="8" id="KW-1185">Reference proteome</keyword>
<keyword evidence="3" id="KW-0238">DNA-binding</keyword>
<evidence type="ECO:0000313" key="7">
    <source>
        <dbReference type="EMBL" id="MEK8048116.1"/>
    </source>
</evidence>
<dbReference type="InterPro" id="IPR002104">
    <property type="entry name" value="Integrase_catalytic"/>
</dbReference>
<comment type="caution">
    <text evidence="7">The sequence shown here is derived from an EMBL/GenBank/DDBJ whole genome shotgun (WGS) entry which is preliminary data.</text>
</comment>
<dbReference type="InterPro" id="IPR011010">
    <property type="entry name" value="DNA_brk_join_enz"/>
</dbReference>
<evidence type="ECO:0000256" key="5">
    <source>
        <dbReference type="SAM" id="MobiDB-lite"/>
    </source>
</evidence>
<dbReference type="SUPFAM" id="SSF56349">
    <property type="entry name" value="DNA breaking-rejoining enzymes"/>
    <property type="match status" value="1"/>
</dbReference>
<proteinExistence type="inferred from homology"/>
<keyword evidence="2" id="KW-0229">DNA integration</keyword>
<evidence type="ECO:0000313" key="8">
    <source>
        <dbReference type="Proteomes" id="UP001379945"/>
    </source>
</evidence>
<dbReference type="InterPro" id="IPR013762">
    <property type="entry name" value="Integrase-like_cat_sf"/>
</dbReference>
<dbReference type="Proteomes" id="UP001379945">
    <property type="component" value="Unassembled WGS sequence"/>
</dbReference>
<name>A0ABU9C8B0_9BURK</name>
<dbReference type="CDD" id="cd01184">
    <property type="entry name" value="INT_C_like_1"/>
    <property type="match status" value="1"/>
</dbReference>
<feature type="region of interest" description="Disordered" evidence="5">
    <location>
        <begin position="384"/>
        <end position="405"/>
    </location>
</feature>
<dbReference type="InterPro" id="IPR046668">
    <property type="entry name" value="DUF6538"/>
</dbReference>
<dbReference type="Pfam" id="PF20172">
    <property type="entry name" value="DUF6538"/>
    <property type="match status" value="1"/>
</dbReference>
<evidence type="ECO:0000256" key="4">
    <source>
        <dbReference type="ARBA" id="ARBA00023172"/>
    </source>
</evidence>
<dbReference type="InterPro" id="IPR050090">
    <property type="entry name" value="Tyrosine_recombinase_XerCD"/>
</dbReference>
<dbReference type="RefSeq" id="WP_341400429.1">
    <property type="nucleotide sequence ID" value="NZ_JBBUTI010000013.1"/>
</dbReference>